<evidence type="ECO:0000256" key="7">
    <source>
        <dbReference type="PROSITE-ProRule" id="PRU10141"/>
    </source>
</evidence>
<dbReference type="InterPro" id="IPR017441">
    <property type="entry name" value="Protein_kinase_ATP_BS"/>
</dbReference>
<sequence length="317" mass="33298">MIPRHRPRATRDRLVGGRYLLGEHLGTGGMGSVWRATDRRSGEEVALKVLGQHDPGSSALVRFVREQAVRVRHPHVLAPVGWVAEDERVALATRLVRGGTVEDLLAEHGPLPTTYAAALLDQLLDALAAVHRAGVVHRDVKPANLLLEPTGTGRPRLLLADFGIAVVAGDSRLTRVPGPVGTEGFVPPELAAGGPATPSQDLYAAGVVGTQLLTGAGPTAPVPPGPMAPLLTALRHPDPAARPPDATAARAALRDLHLPPGPPWSREHAVPDVRDRLTPPSRRASRFPGPVLGPVLLPVLVLTLATVLSVLALLVRG</sequence>
<evidence type="ECO:0000256" key="6">
    <source>
        <dbReference type="ARBA" id="ARBA00022840"/>
    </source>
</evidence>
<keyword evidence="3 11" id="KW-0808">Transferase</keyword>
<dbReference type="PROSITE" id="PS50011">
    <property type="entry name" value="PROTEIN_KINASE_DOM"/>
    <property type="match status" value="1"/>
</dbReference>
<dbReference type="GO" id="GO:0005524">
    <property type="term" value="F:ATP binding"/>
    <property type="evidence" value="ECO:0007669"/>
    <property type="project" value="UniProtKB-UniRule"/>
</dbReference>
<dbReference type="AlphaFoldDB" id="A0A7Y9YGW8"/>
<evidence type="ECO:0000256" key="4">
    <source>
        <dbReference type="ARBA" id="ARBA00022741"/>
    </source>
</evidence>
<evidence type="ECO:0000313" key="11">
    <source>
        <dbReference type="EMBL" id="NYI12015.1"/>
    </source>
</evidence>
<feature type="domain" description="Protein kinase" evidence="10">
    <location>
        <begin position="19"/>
        <end position="317"/>
    </location>
</feature>
<dbReference type="Pfam" id="PF00069">
    <property type="entry name" value="Pkinase"/>
    <property type="match status" value="1"/>
</dbReference>
<dbReference type="SUPFAM" id="SSF56112">
    <property type="entry name" value="Protein kinase-like (PK-like)"/>
    <property type="match status" value="1"/>
</dbReference>
<feature type="compositionally biased region" description="Basic and acidic residues" evidence="8">
    <location>
        <begin position="265"/>
        <end position="277"/>
    </location>
</feature>
<reference evidence="11 12" key="1">
    <citation type="submission" date="2020-07" db="EMBL/GenBank/DDBJ databases">
        <title>Sequencing the genomes of 1000 actinobacteria strains.</title>
        <authorList>
            <person name="Klenk H.-P."/>
        </authorList>
    </citation>
    <scope>NUCLEOTIDE SEQUENCE [LARGE SCALE GENOMIC DNA]</scope>
    <source>
        <strain evidence="11 12">DSM 18248</strain>
    </source>
</reference>
<dbReference type="InterPro" id="IPR011009">
    <property type="entry name" value="Kinase-like_dom_sf"/>
</dbReference>
<dbReference type="InterPro" id="IPR000719">
    <property type="entry name" value="Prot_kinase_dom"/>
</dbReference>
<keyword evidence="6 7" id="KW-0067">ATP-binding</keyword>
<dbReference type="PROSITE" id="PS00108">
    <property type="entry name" value="PROTEIN_KINASE_ST"/>
    <property type="match status" value="1"/>
</dbReference>
<keyword evidence="12" id="KW-1185">Reference proteome</keyword>
<protein>
    <recommendedName>
        <fullName evidence="1">non-specific serine/threonine protein kinase</fullName>
        <ecNumber evidence="1">2.7.11.1</ecNumber>
    </recommendedName>
</protein>
<keyword evidence="9" id="KW-1133">Transmembrane helix</keyword>
<dbReference type="EC" id="2.7.11.1" evidence="1"/>
<dbReference type="PROSITE" id="PS00107">
    <property type="entry name" value="PROTEIN_KINASE_ATP"/>
    <property type="match status" value="1"/>
</dbReference>
<feature type="transmembrane region" description="Helical" evidence="9">
    <location>
        <begin position="291"/>
        <end position="315"/>
    </location>
</feature>
<organism evidence="11 12">
    <name type="scientific">Nocardioides marinus</name>
    <dbReference type="NCBI Taxonomy" id="374514"/>
    <lineage>
        <taxon>Bacteria</taxon>
        <taxon>Bacillati</taxon>
        <taxon>Actinomycetota</taxon>
        <taxon>Actinomycetes</taxon>
        <taxon>Propionibacteriales</taxon>
        <taxon>Nocardioidaceae</taxon>
        <taxon>Nocardioides</taxon>
    </lineage>
</organism>
<keyword evidence="5 11" id="KW-0418">Kinase</keyword>
<gene>
    <name evidence="11" type="ORF">BKA05_003530</name>
</gene>
<dbReference type="CDD" id="cd14014">
    <property type="entry name" value="STKc_PknB_like"/>
    <property type="match status" value="1"/>
</dbReference>
<evidence type="ECO:0000256" key="1">
    <source>
        <dbReference type="ARBA" id="ARBA00012513"/>
    </source>
</evidence>
<evidence type="ECO:0000259" key="10">
    <source>
        <dbReference type="PROSITE" id="PS50011"/>
    </source>
</evidence>
<feature type="region of interest" description="Disordered" evidence="8">
    <location>
        <begin position="259"/>
        <end position="283"/>
    </location>
</feature>
<dbReference type="RefSeq" id="WP_179532624.1">
    <property type="nucleotide sequence ID" value="NZ_BAAAPP010000001.1"/>
</dbReference>
<dbReference type="Gene3D" id="1.10.510.10">
    <property type="entry name" value="Transferase(Phosphotransferase) domain 1"/>
    <property type="match status" value="1"/>
</dbReference>
<evidence type="ECO:0000256" key="9">
    <source>
        <dbReference type="SAM" id="Phobius"/>
    </source>
</evidence>
<dbReference type="EMBL" id="JACBZI010000001">
    <property type="protein sequence ID" value="NYI12015.1"/>
    <property type="molecule type" value="Genomic_DNA"/>
</dbReference>
<keyword evidence="9" id="KW-0812">Transmembrane</keyword>
<comment type="caution">
    <text evidence="11">The sequence shown here is derived from an EMBL/GenBank/DDBJ whole genome shotgun (WGS) entry which is preliminary data.</text>
</comment>
<dbReference type="SMART" id="SM00220">
    <property type="entry name" value="S_TKc"/>
    <property type="match status" value="1"/>
</dbReference>
<evidence type="ECO:0000256" key="8">
    <source>
        <dbReference type="SAM" id="MobiDB-lite"/>
    </source>
</evidence>
<feature type="binding site" evidence="7">
    <location>
        <position position="48"/>
    </location>
    <ligand>
        <name>ATP</name>
        <dbReference type="ChEBI" id="CHEBI:30616"/>
    </ligand>
</feature>
<dbReference type="Proteomes" id="UP000537326">
    <property type="component" value="Unassembled WGS sequence"/>
</dbReference>
<keyword evidence="2" id="KW-0723">Serine/threonine-protein kinase</keyword>
<keyword evidence="9" id="KW-0472">Membrane</keyword>
<keyword evidence="4 7" id="KW-0547">Nucleotide-binding</keyword>
<proteinExistence type="predicted"/>
<accession>A0A7Y9YGW8</accession>
<dbReference type="GO" id="GO:0004674">
    <property type="term" value="F:protein serine/threonine kinase activity"/>
    <property type="evidence" value="ECO:0007669"/>
    <property type="project" value="UniProtKB-KW"/>
</dbReference>
<dbReference type="InterPro" id="IPR008271">
    <property type="entry name" value="Ser/Thr_kinase_AS"/>
</dbReference>
<evidence type="ECO:0000256" key="3">
    <source>
        <dbReference type="ARBA" id="ARBA00022679"/>
    </source>
</evidence>
<dbReference type="PANTHER" id="PTHR43289">
    <property type="entry name" value="MITOGEN-ACTIVATED PROTEIN KINASE KINASE KINASE 20-RELATED"/>
    <property type="match status" value="1"/>
</dbReference>
<dbReference type="PANTHER" id="PTHR43289:SF6">
    <property type="entry name" value="SERINE_THREONINE-PROTEIN KINASE NEKL-3"/>
    <property type="match status" value="1"/>
</dbReference>
<dbReference type="Gene3D" id="3.30.200.20">
    <property type="entry name" value="Phosphorylase Kinase, domain 1"/>
    <property type="match status" value="1"/>
</dbReference>
<name>A0A7Y9YGW8_9ACTN</name>
<evidence type="ECO:0000256" key="2">
    <source>
        <dbReference type="ARBA" id="ARBA00022527"/>
    </source>
</evidence>
<evidence type="ECO:0000256" key="5">
    <source>
        <dbReference type="ARBA" id="ARBA00022777"/>
    </source>
</evidence>
<evidence type="ECO:0000313" key="12">
    <source>
        <dbReference type="Proteomes" id="UP000537326"/>
    </source>
</evidence>